<comment type="catalytic activity">
    <reaction evidence="8 9">
        <text>UTP + L-glutamine + ATP + H2O = CTP + L-glutamate + ADP + phosphate + 2 H(+)</text>
        <dbReference type="Rhea" id="RHEA:26426"/>
        <dbReference type="ChEBI" id="CHEBI:15377"/>
        <dbReference type="ChEBI" id="CHEBI:15378"/>
        <dbReference type="ChEBI" id="CHEBI:29985"/>
        <dbReference type="ChEBI" id="CHEBI:30616"/>
        <dbReference type="ChEBI" id="CHEBI:37563"/>
        <dbReference type="ChEBI" id="CHEBI:43474"/>
        <dbReference type="ChEBI" id="CHEBI:46398"/>
        <dbReference type="ChEBI" id="CHEBI:58359"/>
        <dbReference type="ChEBI" id="CHEBI:456216"/>
        <dbReference type="EC" id="6.3.4.2"/>
    </reaction>
</comment>
<evidence type="ECO:0000256" key="7">
    <source>
        <dbReference type="ARBA" id="ARBA00022975"/>
    </source>
</evidence>
<dbReference type="PANTHER" id="PTHR11550:SF0">
    <property type="entry name" value="CTP SYNTHASE-RELATED"/>
    <property type="match status" value="1"/>
</dbReference>
<dbReference type="Gene3D" id="3.40.50.880">
    <property type="match status" value="1"/>
</dbReference>
<keyword evidence="7 9" id="KW-0665">Pyrimidine biosynthesis</keyword>
<reference evidence="13 14" key="1">
    <citation type="submission" date="2020-04" db="EMBL/GenBank/DDBJ databases">
        <title>Perkinsus olseni comparative genomics.</title>
        <authorList>
            <person name="Bogema D.R."/>
        </authorList>
    </citation>
    <scope>NUCLEOTIDE SEQUENCE [LARGE SCALE GENOMIC DNA]</scope>
    <source>
        <strain evidence="13">00978-12</strain>
    </source>
</reference>
<keyword evidence="3 9" id="KW-0436">Ligase</keyword>
<dbReference type="FunFam" id="3.40.50.880:FF:000002">
    <property type="entry name" value="CTP synthase"/>
    <property type="match status" value="1"/>
</dbReference>
<accession>A0A7J6NTB5</accession>
<dbReference type="InterPro" id="IPR004468">
    <property type="entry name" value="CTP_synthase"/>
</dbReference>
<evidence type="ECO:0000256" key="1">
    <source>
        <dbReference type="ARBA" id="ARBA00005171"/>
    </source>
</evidence>
<evidence type="ECO:0000256" key="6">
    <source>
        <dbReference type="ARBA" id="ARBA00022962"/>
    </source>
</evidence>
<dbReference type="Proteomes" id="UP000541610">
    <property type="component" value="Unassembled WGS sequence"/>
</dbReference>
<evidence type="ECO:0000313" key="13">
    <source>
        <dbReference type="EMBL" id="KAF4687045.1"/>
    </source>
</evidence>
<dbReference type="SUPFAM" id="SSF52317">
    <property type="entry name" value="Class I glutamine amidotransferase-like"/>
    <property type="match status" value="1"/>
</dbReference>
<dbReference type="Pfam" id="PF00117">
    <property type="entry name" value="GATase"/>
    <property type="match status" value="1"/>
</dbReference>
<dbReference type="GO" id="GO:0003883">
    <property type="term" value="F:CTP synthase activity"/>
    <property type="evidence" value="ECO:0007669"/>
    <property type="project" value="UniProtKB-UniRule"/>
</dbReference>
<sequence length="709" mass="77808">MAKTRNARAITNKTTTFDGDKARDRNPHDRRRASNQRMVVATTPAETTTTTMSRSSVTTTTTETRDGVVISTTTTTVKSSEKHQSPCLSYFMAPTPIRTASDYTTTPVFKRNSLFVSEDTVDTRYVVVSGGSVSGLGKGTAISSLGVVLKSYGYRVTAIKIDPYLNVDAGTMSPYEHGEVYVLDDGGEADLDLGNYERFLDITLSSAHNITSGKIYEKSYQVAAQPTSKYVPPLEASCVAPPSSSDLPVLPHICLIELGGTVGDIESAVYLEALQQFQHRAGIENVCMIHVGLVPVMGVAGIKPDFLFCRSEQPLHDETRSKLALFCQTPEDHVISLHDVANVYKVSLPDSWSCASTSPVHLHVGRFPLMLDEQNVGKLVLERLHLDVDGPTRTIKNGLPPSPAINTTTKAEKISEDVSYLEDMWQHIDYIFVGQVVIGVVGKYTGLQDSYLSVIKSLKHASIDAGVRLVIEWIEASDLEPNQRTHAPERYDSAWKRLKECNGILCPGGFGDRGIEGKALCARYCRETNTPYFGICLGLQTAVISYCRDVLGLEDANSAEFDPSANTQCCVFMPEVSTTAMGGTMRLGSRVTIIKDPDSLAYKLYGGQPVVYERHRHRYEVNPQLVPQLEAAGMRFVGIDERGQRMEIAEIPSLDFFLCTQFHPEFKSRPMRPSPPFLGFVLAASGKLSSRLEADGGFLKPGCGWLAHH</sequence>
<dbReference type="EC" id="6.3.4.2" evidence="9"/>
<organism evidence="13 14">
    <name type="scientific">Perkinsus olseni</name>
    <name type="common">Perkinsus atlanticus</name>
    <dbReference type="NCBI Taxonomy" id="32597"/>
    <lineage>
        <taxon>Eukaryota</taxon>
        <taxon>Sar</taxon>
        <taxon>Alveolata</taxon>
        <taxon>Perkinsozoa</taxon>
        <taxon>Perkinsea</taxon>
        <taxon>Perkinsida</taxon>
        <taxon>Perkinsidae</taxon>
        <taxon>Perkinsus</taxon>
    </lineage>
</organism>
<evidence type="ECO:0000256" key="2">
    <source>
        <dbReference type="ARBA" id="ARBA00007533"/>
    </source>
</evidence>
<dbReference type="GO" id="GO:0019856">
    <property type="term" value="P:pyrimidine nucleobase biosynthetic process"/>
    <property type="evidence" value="ECO:0007669"/>
    <property type="project" value="TreeGrafter"/>
</dbReference>
<dbReference type="InterPro" id="IPR017926">
    <property type="entry name" value="GATASE"/>
</dbReference>
<evidence type="ECO:0000256" key="9">
    <source>
        <dbReference type="RuleBase" id="RU810713"/>
    </source>
</evidence>
<dbReference type="GO" id="GO:0044210">
    <property type="term" value="P:'de novo' CTP biosynthetic process"/>
    <property type="evidence" value="ECO:0007669"/>
    <property type="project" value="UniProtKB-UniRule"/>
</dbReference>
<dbReference type="CDD" id="cd01746">
    <property type="entry name" value="GATase1_CTP_Synthase"/>
    <property type="match status" value="1"/>
</dbReference>
<dbReference type="GO" id="GO:0005524">
    <property type="term" value="F:ATP binding"/>
    <property type="evidence" value="ECO:0007669"/>
    <property type="project" value="UniProtKB-KW"/>
</dbReference>
<evidence type="ECO:0000256" key="3">
    <source>
        <dbReference type="ARBA" id="ARBA00022598"/>
    </source>
</evidence>
<evidence type="ECO:0000256" key="5">
    <source>
        <dbReference type="ARBA" id="ARBA00022840"/>
    </source>
</evidence>
<comment type="caution">
    <text evidence="13">The sequence shown here is derived from an EMBL/GenBank/DDBJ whole genome shotgun (WGS) entry which is preliminary data.</text>
</comment>
<evidence type="ECO:0000259" key="12">
    <source>
        <dbReference type="Pfam" id="PF06418"/>
    </source>
</evidence>
<proteinExistence type="inferred from homology"/>
<dbReference type="UniPathway" id="UPA00159">
    <property type="reaction ID" value="UER00277"/>
</dbReference>
<dbReference type="PROSITE" id="PS51273">
    <property type="entry name" value="GATASE_TYPE_1"/>
    <property type="match status" value="1"/>
</dbReference>
<gene>
    <name evidence="13" type="ORF">FOZ60_004373</name>
</gene>
<dbReference type="Gene3D" id="3.40.50.300">
    <property type="entry name" value="P-loop containing nucleotide triphosphate hydrolases"/>
    <property type="match status" value="1"/>
</dbReference>
<dbReference type="EMBL" id="JABANP010000199">
    <property type="protein sequence ID" value="KAF4687045.1"/>
    <property type="molecule type" value="Genomic_DNA"/>
</dbReference>
<evidence type="ECO:0000256" key="4">
    <source>
        <dbReference type="ARBA" id="ARBA00022741"/>
    </source>
</evidence>
<name>A0A7J6NTB5_PEROL</name>
<evidence type="ECO:0000313" key="14">
    <source>
        <dbReference type="Proteomes" id="UP000541610"/>
    </source>
</evidence>
<keyword evidence="6 9" id="KW-0315">Glutamine amidotransferase</keyword>
<comment type="similarity">
    <text evidence="2 9">Belongs to the CTP synthase family.</text>
</comment>
<dbReference type="InterPro" id="IPR027417">
    <property type="entry name" value="P-loop_NTPase"/>
</dbReference>
<dbReference type="SUPFAM" id="SSF52540">
    <property type="entry name" value="P-loop containing nucleoside triphosphate hydrolases"/>
    <property type="match status" value="1"/>
</dbReference>
<feature type="domain" description="Glutamine amidotransferase" evidence="11">
    <location>
        <begin position="447"/>
        <end position="681"/>
    </location>
</feature>
<evidence type="ECO:0000256" key="8">
    <source>
        <dbReference type="ARBA" id="ARBA00047781"/>
    </source>
</evidence>
<feature type="compositionally biased region" description="Basic and acidic residues" evidence="10">
    <location>
        <begin position="18"/>
        <end position="27"/>
    </location>
</feature>
<comment type="function">
    <text evidence="9">Catalyzes the ATP-dependent amination of UTP to CTP with either L-glutamine or ammonia as the source of nitrogen.</text>
</comment>
<evidence type="ECO:0000256" key="10">
    <source>
        <dbReference type="SAM" id="MobiDB-lite"/>
    </source>
</evidence>
<dbReference type="InterPro" id="IPR033828">
    <property type="entry name" value="GATase1_CTP_Synthase"/>
</dbReference>
<dbReference type="AlphaFoldDB" id="A0A7J6NTB5"/>
<protein>
    <recommendedName>
        <fullName evidence="9">CTP synthase</fullName>
        <ecNumber evidence="9">6.3.4.2</ecNumber>
    </recommendedName>
    <alternativeName>
        <fullName evidence="9">UTP--ammonia ligase</fullName>
    </alternativeName>
</protein>
<keyword evidence="4 9" id="KW-0547">Nucleotide-binding</keyword>
<feature type="region of interest" description="Disordered" evidence="10">
    <location>
        <begin position="1"/>
        <end position="36"/>
    </location>
</feature>
<dbReference type="Pfam" id="PF06418">
    <property type="entry name" value="CTP_synth_N"/>
    <property type="match status" value="1"/>
</dbReference>
<dbReference type="PANTHER" id="PTHR11550">
    <property type="entry name" value="CTP SYNTHASE"/>
    <property type="match status" value="1"/>
</dbReference>
<dbReference type="GO" id="GO:0042802">
    <property type="term" value="F:identical protein binding"/>
    <property type="evidence" value="ECO:0007669"/>
    <property type="project" value="TreeGrafter"/>
</dbReference>
<dbReference type="InterPro" id="IPR017456">
    <property type="entry name" value="CTP_synthase_N"/>
</dbReference>
<feature type="domain" description="CTP synthase N-terminal" evidence="12">
    <location>
        <begin position="124"/>
        <end position="348"/>
    </location>
</feature>
<comment type="pathway">
    <text evidence="1 9">Pyrimidine metabolism; CTP biosynthesis via de novo pathway; CTP from UDP: step 2/2.</text>
</comment>
<dbReference type="InterPro" id="IPR029062">
    <property type="entry name" value="Class_I_gatase-like"/>
</dbReference>
<dbReference type="OrthoDB" id="1739076at2759"/>
<evidence type="ECO:0000259" key="11">
    <source>
        <dbReference type="Pfam" id="PF00117"/>
    </source>
</evidence>
<keyword evidence="5 9" id="KW-0067">ATP-binding</keyword>